<comment type="similarity">
    <text evidence="2">Belongs to the ATP-dependent AMP-binding enzyme family.</text>
</comment>
<dbReference type="KEGG" id="cai:Caci_3419"/>
<dbReference type="PROSITE" id="PS00012">
    <property type="entry name" value="PHOSPHOPANTETHEINE"/>
    <property type="match status" value="1"/>
</dbReference>
<dbReference type="SUPFAM" id="SSF47336">
    <property type="entry name" value="ACP-like"/>
    <property type="match status" value="1"/>
</dbReference>
<evidence type="ECO:0000256" key="5">
    <source>
        <dbReference type="SAM" id="MobiDB-lite"/>
    </source>
</evidence>
<dbReference type="InterPro" id="IPR020845">
    <property type="entry name" value="AMP-binding_CS"/>
</dbReference>
<dbReference type="FunFam" id="1.10.1200.10:FF:000005">
    <property type="entry name" value="Nonribosomal peptide synthetase 1"/>
    <property type="match status" value="1"/>
</dbReference>
<dbReference type="Gene3D" id="3.40.50.12780">
    <property type="entry name" value="N-terminal domain of ligase-like"/>
    <property type="match status" value="1"/>
</dbReference>
<dbReference type="SUPFAM" id="SSF56801">
    <property type="entry name" value="Acetyl-CoA synthetase-like"/>
    <property type="match status" value="2"/>
</dbReference>
<dbReference type="GO" id="GO:0009239">
    <property type="term" value="P:enterobactin biosynthetic process"/>
    <property type="evidence" value="ECO:0007669"/>
    <property type="project" value="TreeGrafter"/>
</dbReference>
<dbReference type="RefSeq" id="WP_012787618.1">
    <property type="nucleotide sequence ID" value="NC_013131.1"/>
</dbReference>
<dbReference type="Gene3D" id="1.10.1200.10">
    <property type="entry name" value="ACP-like"/>
    <property type="match status" value="1"/>
</dbReference>
<dbReference type="Gene3D" id="2.30.38.10">
    <property type="entry name" value="Luciferase, Domain 3"/>
    <property type="match status" value="1"/>
</dbReference>
<dbReference type="GO" id="GO:0043041">
    <property type="term" value="P:amino acid activation for nonribosomal peptide biosynthetic process"/>
    <property type="evidence" value="ECO:0007669"/>
    <property type="project" value="TreeGrafter"/>
</dbReference>
<evidence type="ECO:0000256" key="3">
    <source>
        <dbReference type="ARBA" id="ARBA00022450"/>
    </source>
</evidence>
<sequence length="1872" mass="201690">MTEMRDRIAALSPEQRAVLESRLASLAAAKGSAPKERIEPRDRDRPAPVSYAQQREWALERFRPSNNIGGALRLQGKVDLDLLSKVLTEVMARHEVLRTTLETVDGQLVQVVHPVTPIPVAVEDISTLEPEARQARIRQCHDDEVLRPFDPAAPQRMRATALRLSDEEYVAVMSTHHASADGWSMAIVLREVAVLYPAFREGLPSPLPDPAIQYGDFAVWQRRHLDQTWMDKELGWWRQTLADLPPRLALPFDKPYPTRRSFEGRHYSLTIEGERNLALQRFAEGEGVAISMVLLALCSTVLHRYTGQEDQVFGTAVTGRVRTETEHVVGCFANALPLRIRLSSDDTLVGVLRRAKEVFSSAFDHQEIPFDTLVEELAPREASQVPLIQMMINVLTTPGDILRLEDQVLDMPGLRVTPLAMDPGWVPVDIILNVQVQPDRVSLQWHYGSELFDDRTVIGLADRVQHTLDQLLAAPDTRVADVDLMLEESAAPAKSVGVGVGGAGSGSGAAEAEAIATVVDRFQEQADLAPTAAAVVCGATTLSYAELNQQANRLAHRLRALGVGPDTPVGILLERTPLLPTAVLAVLKAGGAFLPLDTAYPPDRIAATLTDSGAPVLLTTSALAPMAAGAELSTLMLDEPEAFDGAETDPTAPPRAGHAAYLIYTSGSTGTPKGVVVEHGSLAVFAEEVADRLRLGPADRFLQFASPGFDVLAEELFPVWLAGGAVVIPPEPVAGAALDLIELAERDHLTVMELPAAYWHEWVREIERTKRRIPAGLRTVIVGAERVLPERLRTWRGFGRPLVHVYGITETTVSSTFFTLKPSSPDADLQHLPIGTALPSARLRILDEALRPVPPGAVGELYIGGISVARGYHGRFGLTATRFIADPDPACPGARAYRTGDLVRQRSDGNLEFVARADTQIKIRGYRVEPAEIESALCRHPQVAQAAVTVYEPAPDDRRLAAYIVPQPRTRPNITDLRRFLGRELPPYLVPSAYVLLESIPVTDNGKVDRDRLPAPSEERPDIAEEMVPPATPLEALLADIVAAVLGVTQVGTNDNFFELGGDSILAIQVVARAQEQGVGLSPLDLFEHPTVKLLAAAAQSSDIDRRIKPRAADAPPVLSFDQERLWLEDKLVSGAAYQIGGRLRLTGPLRVDVLESSIRAILHRHEILRSKFPVVGDGPVQVVDYSDEQWQLAVEDLTPLPEDDRLTEARRLADEQSAAKFDLGAGPLFRCLLLRLSDDDHMLSITSHHIVSDMSSLGLFLSELKALYEAGGDASTAELPELPVQYLDYALWQRDWLSGETLRQEVGFWRDHLAGAPAAITLPALRTEESDTTPVGGRFRGQLSSADTVALRALCRQRGVTSFMVVLAALSTVLNRWSGQDDVVVGVSISTRTDAGTDRLIGCFINTLPLHVSTAGGPAFTELLGRARQVALDGYAHAAAPFDLLVQELNVPRDPRHTPLFQVYLNVIDIPLSQRIGDVDLRIAETPALPTSFDVVVTAQEMLGVFCYELTYDARRYGEAMMGALTQQFEEMLRGVVADPGRGIYGYVLGSAGAEDAVDTSSATVEPADIAVDKSAAAVVDGSGAWSHAWLAAASEAVARRVADVGGEAGSVGVVRRSRAGFAAAVAGCAKAGVSYTVVAPDADVSGFAAVLDADSDELSSLLPGRETAISADLPHRDWTARHLGLTAADRIAVLTPNAHHLASALSAASASGAAVHLSDAPDLDALAAWLADASVTVVYATPQLLRAVAARTKLPALRHVLIDNPGGLLWQDVDTAHSLSDACRCTTLYGVGADGRPLAAYDVPTDWRERPVPARVPLGGAALEPASVLLPGGAPAAVGEVGELWFGTHRTGDLARRWTEGTLEHVGAAA</sequence>
<dbReference type="SMART" id="SM00823">
    <property type="entry name" value="PKS_PP"/>
    <property type="match status" value="1"/>
</dbReference>
<dbReference type="Proteomes" id="UP000000851">
    <property type="component" value="Chromosome"/>
</dbReference>
<dbReference type="STRING" id="479433.Caci_3419"/>
<dbReference type="FunFam" id="3.40.50.12780:FF:000012">
    <property type="entry name" value="Non-ribosomal peptide synthetase"/>
    <property type="match status" value="1"/>
</dbReference>
<dbReference type="CDD" id="cd19531">
    <property type="entry name" value="LCL_NRPS-like"/>
    <property type="match status" value="2"/>
</dbReference>
<dbReference type="InterPro" id="IPR009081">
    <property type="entry name" value="PP-bd_ACP"/>
</dbReference>
<evidence type="ECO:0000256" key="1">
    <source>
        <dbReference type="ARBA" id="ARBA00001957"/>
    </source>
</evidence>
<comment type="cofactor">
    <cofactor evidence="1">
        <name>pantetheine 4'-phosphate</name>
        <dbReference type="ChEBI" id="CHEBI:47942"/>
    </cofactor>
</comment>
<evidence type="ECO:0000256" key="4">
    <source>
        <dbReference type="ARBA" id="ARBA00022553"/>
    </source>
</evidence>
<dbReference type="Gene3D" id="3.30.559.10">
    <property type="entry name" value="Chloramphenicol acetyltransferase-like domain"/>
    <property type="match status" value="2"/>
</dbReference>
<dbReference type="InterPro" id="IPR025110">
    <property type="entry name" value="AMP-bd_C"/>
</dbReference>
<dbReference type="Gene3D" id="3.30.300.30">
    <property type="match status" value="1"/>
</dbReference>
<dbReference type="GO" id="GO:0009366">
    <property type="term" value="C:enterobactin synthetase complex"/>
    <property type="evidence" value="ECO:0007669"/>
    <property type="project" value="TreeGrafter"/>
</dbReference>
<proteinExistence type="inferred from homology"/>
<dbReference type="GO" id="GO:0008610">
    <property type="term" value="P:lipid biosynthetic process"/>
    <property type="evidence" value="ECO:0007669"/>
    <property type="project" value="UniProtKB-ARBA"/>
</dbReference>
<reference evidence="7 8" key="1">
    <citation type="journal article" date="2009" name="Stand. Genomic Sci.">
        <title>Complete genome sequence of Catenulispora acidiphila type strain (ID 139908).</title>
        <authorList>
            <person name="Copeland A."/>
            <person name="Lapidus A."/>
            <person name="Glavina Del Rio T."/>
            <person name="Nolan M."/>
            <person name="Lucas S."/>
            <person name="Chen F."/>
            <person name="Tice H."/>
            <person name="Cheng J.F."/>
            <person name="Bruce D."/>
            <person name="Goodwin L."/>
            <person name="Pitluck S."/>
            <person name="Mikhailova N."/>
            <person name="Pati A."/>
            <person name="Ivanova N."/>
            <person name="Mavromatis K."/>
            <person name="Chen A."/>
            <person name="Palaniappan K."/>
            <person name="Chain P."/>
            <person name="Land M."/>
            <person name="Hauser L."/>
            <person name="Chang Y.J."/>
            <person name="Jeffries C.D."/>
            <person name="Chertkov O."/>
            <person name="Brettin T."/>
            <person name="Detter J.C."/>
            <person name="Han C."/>
            <person name="Ali Z."/>
            <person name="Tindall B.J."/>
            <person name="Goker M."/>
            <person name="Bristow J."/>
            <person name="Eisen J.A."/>
            <person name="Markowitz V."/>
            <person name="Hugenholtz P."/>
            <person name="Kyrpides N.C."/>
            <person name="Klenk H.P."/>
        </authorList>
    </citation>
    <scope>NUCLEOTIDE SEQUENCE [LARGE SCALE GENOMIC DNA]</scope>
    <source>
        <strain evidence="8">DSM 44928 / JCM 14897 / NBRC 102108 / NRRL B-24433 / ID139908</strain>
    </source>
</reference>
<dbReference type="FunFam" id="3.30.300.30:FF:000010">
    <property type="entry name" value="Enterobactin synthetase component F"/>
    <property type="match status" value="1"/>
</dbReference>
<dbReference type="GO" id="GO:0031177">
    <property type="term" value="F:phosphopantetheine binding"/>
    <property type="evidence" value="ECO:0007669"/>
    <property type="project" value="InterPro"/>
</dbReference>
<dbReference type="GO" id="GO:0047527">
    <property type="term" value="F:2,3-dihydroxybenzoate-serine ligase activity"/>
    <property type="evidence" value="ECO:0007669"/>
    <property type="project" value="TreeGrafter"/>
</dbReference>
<evidence type="ECO:0000259" key="6">
    <source>
        <dbReference type="PROSITE" id="PS50075"/>
    </source>
</evidence>
<feature type="region of interest" description="Disordered" evidence="5">
    <location>
        <begin position="27"/>
        <end position="50"/>
    </location>
</feature>
<dbReference type="GO" id="GO:0005829">
    <property type="term" value="C:cytosol"/>
    <property type="evidence" value="ECO:0007669"/>
    <property type="project" value="TreeGrafter"/>
</dbReference>
<dbReference type="EMBL" id="CP001700">
    <property type="protein sequence ID" value="ACU72325.1"/>
    <property type="molecule type" value="Genomic_DNA"/>
</dbReference>
<dbReference type="Pfam" id="PF13193">
    <property type="entry name" value="AMP-binding_C"/>
    <property type="match status" value="1"/>
</dbReference>
<dbReference type="NCBIfam" id="TIGR01733">
    <property type="entry name" value="AA-adenyl-dom"/>
    <property type="match status" value="1"/>
</dbReference>
<dbReference type="CDD" id="cd05930">
    <property type="entry name" value="A_NRPS"/>
    <property type="match status" value="1"/>
</dbReference>
<dbReference type="SUPFAM" id="SSF52777">
    <property type="entry name" value="CoA-dependent acyltransferases"/>
    <property type="match status" value="4"/>
</dbReference>
<dbReference type="PROSITE" id="PS00455">
    <property type="entry name" value="AMP_BINDING"/>
    <property type="match status" value="1"/>
</dbReference>
<dbReference type="OrthoDB" id="5476914at2"/>
<dbReference type="InterPro" id="IPR001242">
    <property type="entry name" value="Condensation_dom"/>
</dbReference>
<dbReference type="Gene3D" id="3.30.559.30">
    <property type="entry name" value="Nonribosomal peptide synthetase, condensation domain"/>
    <property type="match status" value="2"/>
</dbReference>
<accession>C7Q905</accession>
<feature type="compositionally biased region" description="Basic and acidic residues" evidence="5">
    <location>
        <begin position="33"/>
        <end position="46"/>
    </location>
</feature>
<dbReference type="InterPro" id="IPR036736">
    <property type="entry name" value="ACP-like_sf"/>
</dbReference>
<dbReference type="InterPro" id="IPR045851">
    <property type="entry name" value="AMP-bd_C_sf"/>
</dbReference>
<dbReference type="PANTHER" id="PTHR45527:SF1">
    <property type="entry name" value="FATTY ACID SYNTHASE"/>
    <property type="match status" value="1"/>
</dbReference>
<dbReference type="eggNOG" id="COG1020">
    <property type="taxonomic scope" value="Bacteria"/>
</dbReference>
<feature type="domain" description="Carrier" evidence="6">
    <location>
        <begin position="1029"/>
        <end position="1103"/>
    </location>
</feature>
<keyword evidence="4" id="KW-0597">Phosphoprotein</keyword>
<dbReference type="HOGENOM" id="CLU_236393_0_0_11"/>
<dbReference type="Pfam" id="PF00501">
    <property type="entry name" value="AMP-binding"/>
    <property type="match status" value="1"/>
</dbReference>
<dbReference type="PROSITE" id="PS50075">
    <property type="entry name" value="CARRIER"/>
    <property type="match status" value="1"/>
</dbReference>
<dbReference type="InterPro" id="IPR020806">
    <property type="entry name" value="PKS_PP-bd"/>
</dbReference>
<organism evidence="7 8">
    <name type="scientific">Catenulispora acidiphila (strain DSM 44928 / JCM 14897 / NBRC 102108 / NRRL B-24433 / ID139908)</name>
    <dbReference type="NCBI Taxonomy" id="479433"/>
    <lineage>
        <taxon>Bacteria</taxon>
        <taxon>Bacillati</taxon>
        <taxon>Actinomycetota</taxon>
        <taxon>Actinomycetes</taxon>
        <taxon>Catenulisporales</taxon>
        <taxon>Catenulisporaceae</taxon>
        <taxon>Catenulispora</taxon>
    </lineage>
</organism>
<gene>
    <name evidence="7" type="ordered locus">Caci_3419</name>
</gene>
<evidence type="ECO:0000313" key="8">
    <source>
        <dbReference type="Proteomes" id="UP000000851"/>
    </source>
</evidence>
<dbReference type="InterPro" id="IPR006162">
    <property type="entry name" value="Ppantetheine_attach_site"/>
</dbReference>
<keyword evidence="3" id="KW-0596">Phosphopantetheine</keyword>
<evidence type="ECO:0000256" key="2">
    <source>
        <dbReference type="ARBA" id="ARBA00006432"/>
    </source>
</evidence>
<protein>
    <submittedName>
        <fullName evidence="7">Amino acid adenylation domain protein</fullName>
    </submittedName>
</protein>
<dbReference type="InterPro" id="IPR010071">
    <property type="entry name" value="AA_adenyl_dom"/>
</dbReference>
<dbReference type="InterPro" id="IPR000873">
    <property type="entry name" value="AMP-dep_synth/lig_dom"/>
</dbReference>
<keyword evidence="8" id="KW-1185">Reference proteome</keyword>
<dbReference type="FunFam" id="3.40.50.980:FF:000001">
    <property type="entry name" value="Non-ribosomal peptide synthetase"/>
    <property type="match status" value="1"/>
</dbReference>
<dbReference type="Pfam" id="PF00550">
    <property type="entry name" value="PP-binding"/>
    <property type="match status" value="1"/>
</dbReference>
<dbReference type="Gene3D" id="3.40.50.980">
    <property type="match status" value="2"/>
</dbReference>
<dbReference type="PANTHER" id="PTHR45527">
    <property type="entry name" value="NONRIBOSOMAL PEPTIDE SYNTHETASE"/>
    <property type="match status" value="1"/>
</dbReference>
<dbReference type="InParanoid" id="C7Q905"/>
<dbReference type="InterPro" id="IPR023213">
    <property type="entry name" value="CAT-like_dom_sf"/>
</dbReference>
<dbReference type="InterPro" id="IPR042099">
    <property type="entry name" value="ANL_N_sf"/>
</dbReference>
<name>C7Q905_CATAD</name>
<dbReference type="Pfam" id="PF00668">
    <property type="entry name" value="Condensation"/>
    <property type="match status" value="2"/>
</dbReference>
<evidence type="ECO:0000313" key="7">
    <source>
        <dbReference type="EMBL" id="ACU72325.1"/>
    </source>
</evidence>